<accession>A0ACA9Y983</accession>
<keyword evidence="2" id="KW-1185">Reference proteome</keyword>
<organism evidence="1 2">
    <name type="scientific">[Candida] jaroonii</name>
    <dbReference type="NCBI Taxonomy" id="467808"/>
    <lineage>
        <taxon>Eukaryota</taxon>
        <taxon>Fungi</taxon>
        <taxon>Dikarya</taxon>
        <taxon>Ascomycota</taxon>
        <taxon>Saccharomycotina</taxon>
        <taxon>Pichiomycetes</taxon>
        <taxon>Debaryomycetaceae</taxon>
        <taxon>Yamadazyma</taxon>
    </lineage>
</organism>
<comment type="caution">
    <text evidence="1">The sequence shown here is derived from an EMBL/GenBank/DDBJ whole genome shotgun (WGS) entry which is preliminary data.</text>
</comment>
<sequence>MMSRFGKVLGPRLSTLITSSKQLPSPATLALRYNSTANHVGKLDNTFKGQQISIDRELPDPFKFKKTNRKYFFAYGIGVIVSCVVIFNYEKTTSPILNSVFYFLRRNPSVLDKLGENISYKYSWPWISGELNTVKGEIDISFDIKGDKNAGKLHFKASRSSKLVPFTIHHWFLEVDGQKIDLKENDKIDFGF</sequence>
<name>A0ACA9Y983_9ASCO</name>
<dbReference type="Proteomes" id="UP001152531">
    <property type="component" value="Unassembled WGS sequence"/>
</dbReference>
<evidence type="ECO:0000313" key="1">
    <source>
        <dbReference type="EMBL" id="CAH6721599.1"/>
    </source>
</evidence>
<evidence type="ECO:0000313" key="2">
    <source>
        <dbReference type="Proteomes" id="UP001152531"/>
    </source>
</evidence>
<protein>
    <submittedName>
        <fullName evidence="1">Cytochrome c oxidase assembly factor 1</fullName>
    </submittedName>
</protein>
<dbReference type="EMBL" id="CALSDN010000006">
    <property type="protein sequence ID" value="CAH6721599.1"/>
    <property type="molecule type" value="Genomic_DNA"/>
</dbReference>
<gene>
    <name evidence="1" type="ORF">CLIB1444_06S05864</name>
</gene>
<reference evidence="1" key="1">
    <citation type="submission" date="2022-06" db="EMBL/GenBank/DDBJ databases">
        <authorList>
            <person name="Legras J.-L."/>
            <person name="Devillers H."/>
            <person name="Grondin C."/>
        </authorList>
    </citation>
    <scope>NUCLEOTIDE SEQUENCE</scope>
    <source>
        <strain evidence="1">CLIB 1444</strain>
    </source>
</reference>
<proteinExistence type="predicted"/>